<comment type="caution">
    <text evidence="1">The sequence shown here is derived from an EMBL/GenBank/DDBJ whole genome shotgun (WGS) entry which is preliminary data.</text>
</comment>
<dbReference type="EMBL" id="BQNB010012222">
    <property type="protein sequence ID" value="GJT00777.1"/>
    <property type="molecule type" value="Genomic_DNA"/>
</dbReference>
<organism evidence="1 2">
    <name type="scientific">Tanacetum coccineum</name>
    <dbReference type="NCBI Taxonomy" id="301880"/>
    <lineage>
        <taxon>Eukaryota</taxon>
        <taxon>Viridiplantae</taxon>
        <taxon>Streptophyta</taxon>
        <taxon>Embryophyta</taxon>
        <taxon>Tracheophyta</taxon>
        <taxon>Spermatophyta</taxon>
        <taxon>Magnoliopsida</taxon>
        <taxon>eudicotyledons</taxon>
        <taxon>Gunneridae</taxon>
        <taxon>Pentapetalae</taxon>
        <taxon>asterids</taxon>
        <taxon>campanulids</taxon>
        <taxon>Asterales</taxon>
        <taxon>Asteraceae</taxon>
        <taxon>Asteroideae</taxon>
        <taxon>Anthemideae</taxon>
        <taxon>Anthemidinae</taxon>
        <taxon>Tanacetum</taxon>
    </lineage>
</organism>
<reference evidence="1" key="2">
    <citation type="submission" date="2022-01" db="EMBL/GenBank/DDBJ databases">
        <authorList>
            <person name="Yamashiro T."/>
            <person name="Shiraishi A."/>
            <person name="Satake H."/>
            <person name="Nakayama K."/>
        </authorList>
    </citation>
    <scope>NUCLEOTIDE SEQUENCE</scope>
</reference>
<accession>A0ABQ5AGT5</accession>
<sequence>MLTLHQIFQAYVKEIGTWSILISNDLESNDSDNDRDYEEHISINENVDLNETFDNFIKHTAEDKDILKASAQGHQLDDSNPPDIKKDFAINDEATPRVVNVGDFSSLDTVKDEHIVTYKENFFEEDVSDISKPLGFEKFVKENKKCSRSPNSSRSGKKNGWMMLDSIDEGPLVYPTVVGEDGQPRPKKYSELSEAQQLQDDCDVQAINIILHGLSPDVLYNLFDKFAFVQGETLYEYYLRFSQLINEMHTIRMTMQQVQVNTKFLNALPPE</sequence>
<evidence type="ECO:0000313" key="2">
    <source>
        <dbReference type="Proteomes" id="UP001151760"/>
    </source>
</evidence>
<gene>
    <name evidence="1" type="ORF">Tco_0821946</name>
</gene>
<reference evidence="1" key="1">
    <citation type="journal article" date="2022" name="Int. J. Mol. Sci.">
        <title>Draft Genome of Tanacetum Coccineum: Genomic Comparison of Closely Related Tanacetum-Family Plants.</title>
        <authorList>
            <person name="Yamashiro T."/>
            <person name="Shiraishi A."/>
            <person name="Nakayama K."/>
            <person name="Satake H."/>
        </authorList>
    </citation>
    <scope>NUCLEOTIDE SEQUENCE</scope>
</reference>
<dbReference type="Proteomes" id="UP001151760">
    <property type="component" value="Unassembled WGS sequence"/>
</dbReference>
<name>A0ABQ5AGT5_9ASTR</name>
<keyword evidence="2" id="KW-1185">Reference proteome</keyword>
<evidence type="ECO:0000313" key="1">
    <source>
        <dbReference type="EMBL" id="GJT00777.1"/>
    </source>
</evidence>
<protein>
    <submittedName>
        <fullName evidence="1">Uncharacterized protein</fullName>
    </submittedName>
</protein>
<proteinExistence type="predicted"/>